<gene>
    <name evidence="3" type="ORF">D9X91_03305</name>
</gene>
<keyword evidence="1" id="KW-0472">Membrane</keyword>
<evidence type="ECO:0000313" key="3">
    <source>
        <dbReference type="EMBL" id="RLQ97193.1"/>
    </source>
</evidence>
<keyword evidence="1" id="KW-1133">Transmembrane helix</keyword>
<dbReference type="EMBL" id="RCVZ01000002">
    <property type="protein sequence ID" value="RLQ97193.1"/>
    <property type="molecule type" value="Genomic_DNA"/>
</dbReference>
<name>A0A3L7K2F7_9BACI</name>
<dbReference type="InterPro" id="IPR025007">
    <property type="entry name" value="DUF3899"/>
</dbReference>
<comment type="caution">
    <text evidence="3">The sequence shown here is derived from an EMBL/GenBank/DDBJ whole genome shotgun (WGS) entry which is preliminary data.</text>
</comment>
<dbReference type="AlphaFoldDB" id="A0A3L7K2F7"/>
<protein>
    <submittedName>
        <fullName evidence="3">DUF3899 domain-containing protein</fullName>
    </submittedName>
</protein>
<feature type="transmembrane region" description="Helical" evidence="1">
    <location>
        <begin position="102"/>
        <end position="126"/>
    </location>
</feature>
<dbReference type="Proteomes" id="UP000276770">
    <property type="component" value="Unassembled WGS sequence"/>
</dbReference>
<proteinExistence type="predicted"/>
<evidence type="ECO:0000259" key="2">
    <source>
        <dbReference type="Pfam" id="PF13038"/>
    </source>
</evidence>
<dbReference type="Pfam" id="PF13038">
    <property type="entry name" value="DUF3899"/>
    <property type="match status" value="1"/>
</dbReference>
<keyword evidence="4" id="KW-1185">Reference proteome</keyword>
<organism evidence="3 4">
    <name type="scientific">Falsibacillus albus</name>
    <dbReference type="NCBI Taxonomy" id="2478915"/>
    <lineage>
        <taxon>Bacteria</taxon>
        <taxon>Bacillati</taxon>
        <taxon>Bacillota</taxon>
        <taxon>Bacilli</taxon>
        <taxon>Bacillales</taxon>
        <taxon>Bacillaceae</taxon>
        <taxon>Falsibacillus</taxon>
    </lineage>
</organism>
<feature type="domain" description="DUF3899" evidence="2">
    <location>
        <begin position="42"/>
        <end position="122"/>
    </location>
</feature>
<sequence length="127" mass="14759">MSIKEGCRFMLRKIAKQFLPSQIVIFAILFIKYHGITLVDYINVSFLIGGIFLFFSISIFLLSSGFFDLVTQGFRRTFAINSKMISKEEVDEMRPLSELITIPYIPSMINGFLLYAIMLICLWIYYL</sequence>
<feature type="transmembrane region" description="Helical" evidence="1">
    <location>
        <begin position="42"/>
        <end position="67"/>
    </location>
</feature>
<evidence type="ECO:0000313" key="4">
    <source>
        <dbReference type="Proteomes" id="UP000276770"/>
    </source>
</evidence>
<evidence type="ECO:0000256" key="1">
    <source>
        <dbReference type="SAM" id="Phobius"/>
    </source>
</evidence>
<keyword evidence="1" id="KW-0812">Transmembrane</keyword>
<accession>A0A3L7K2F7</accession>
<reference evidence="3 4" key="1">
    <citation type="submission" date="2018-10" db="EMBL/GenBank/DDBJ databases">
        <title>Falsibacillus sp. genome draft.</title>
        <authorList>
            <person name="Shi S."/>
        </authorList>
    </citation>
    <scope>NUCLEOTIDE SEQUENCE [LARGE SCALE GENOMIC DNA]</scope>
    <source>
        <strain evidence="3 4">GY 10110</strain>
    </source>
</reference>